<comment type="catalytic activity">
    <reaction evidence="15">
        <text>a 1,2-diacyl-sn-glycerol + ATP = a 1,2-diacyl-sn-glycero-3-phosphate + ADP + H(+)</text>
        <dbReference type="Rhea" id="RHEA:10272"/>
        <dbReference type="ChEBI" id="CHEBI:15378"/>
        <dbReference type="ChEBI" id="CHEBI:17815"/>
        <dbReference type="ChEBI" id="CHEBI:30616"/>
        <dbReference type="ChEBI" id="CHEBI:58608"/>
        <dbReference type="ChEBI" id="CHEBI:456216"/>
        <dbReference type="EC" id="2.7.1.107"/>
    </reaction>
    <physiologicalReaction direction="left-to-right" evidence="15">
        <dbReference type="Rhea" id="RHEA:10273"/>
    </physiologicalReaction>
</comment>
<comment type="catalytic activity">
    <reaction evidence="28">
        <text>a monoacylglycerol + ATP = a monoacyl-sn-glycero-3-phosphate + ADP + H(+)</text>
        <dbReference type="Rhea" id="RHEA:19293"/>
        <dbReference type="ChEBI" id="CHEBI:15378"/>
        <dbReference type="ChEBI" id="CHEBI:17408"/>
        <dbReference type="ChEBI" id="CHEBI:30616"/>
        <dbReference type="ChEBI" id="CHEBI:77589"/>
        <dbReference type="ChEBI" id="CHEBI:456216"/>
        <dbReference type="EC" id="2.7.1.94"/>
    </reaction>
    <physiologicalReaction direction="left-to-right" evidence="28">
        <dbReference type="Rhea" id="RHEA:19294"/>
    </physiologicalReaction>
</comment>
<accession>A0A9N8L401</accession>
<evidence type="ECO:0000256" key="16">
    <source>
        <dbReference type="ARBA" id="ARBA00024483"/>
    </source>
</evidence>
<evidence type="ECO:0000256" key="9">
    <source>
        <dbReference type="ARBA" id="ARBA00022792"/>
    </source>
</evidence>
<dbReference type="PANTHER" id="PTHR12358:SF31">
    <property type="entry name" value="ACYLGLYCEROL KINASE, MITOCHONDRIAL"/>
    <property type="match status" value="1"/>
</dbReference>
<evidence type="ECO:0000256" key="1">
    <source>
        <dbReference type="ARBA" id="ARBA00001946"/>
    </source>
</evidence>
<reference evidence="31" key="1">
    <citation type="submission" date="2021-12" db="EMBL/GenBank/DDBJ databases">
        <authorList>
            <person name="King R."/>
        </authorList>
    </citation>
    <scope>NUCLEOTIDE SEQUENCE</scope>
</reference>
<evidence type="ECO:0000256" key="20">
    <source>
        <dbReference type="ARBA" id="ARBA00024636"/>
    </source>
</evidence>
<dbReference type="GO" id="GO:0005743">
    <property type="term" value="C:mitochondrial inner membrane"/>
    <property type="evidence" value="ECO:0007669"/>
    <property type="project" value="UniProtKB-SubCell"/>
</dbReference>
<evidence type="ECO:0000256" key="23">
    <source>
        <dbReference type="ARBA" id="ARBA00026098"/>
    </source>
</evidence>
<dbReference type="InterPro" id="IPR001206">
    <property type="entry name" value="Diacylglycerol_kinase_cat_dom"/>
</dbReference>
<dbReference type="GO" id="GO:0004143">
    <property type="term" value="F:ATP-dependent diacylglycerol kinase activity"/>
    <property type="evidence" value="ECO:0007669"/>
    <property type="project" value="UniProtKB-EC"/>
</dbReference>
<dbReference type="Pfam" id="PF00781">
    <property type="entry name" value="DAGK_cat"/>
    <property type="match status" value="1"/>
</dbReference>
<evidence type="ECO:0000259" key="30">
    <source>
        <dbReference type="PROSITE" id="PS50146"/>
    </source>
</evidence>
<evidence type="ECO:0000256" key="22">
    <source>
        <dbReference type="ARBA" id="ARBA00026096"/>
    </source>
</evidence>
<dbReference type="AlphaFoldDB" id="A0A9N8L401"/>
<dbReference type="Proteomes" id="UP001154114">
    <property type="component" value="Chromosome 11"/>
</dbReference>
<evidence type="ECO:0000256" key="15">
    <source>
        <dbReference type="ARBA" id="ARBA00023411"/>
    </source>
</evidence>
<dbReference type="GO" id="GO:0046513">
    <property type="term" value="P:ceramide biosynthetic process"/>
    <property type="evidence" value="ECO:0007669"/>
    <property type="project" value="TreeGrafter"/>
</dbReference>
<dbReference type="SUPFAM" id="SSF111331">
    <property type="entry name" value="NAD kinase/diacylglycerol kinase-like"/>
    <property type="match status" value="1"/>
</dbReference>
<comment type="pathway">
    <text evidence="4">Lipid metabolism; glycerolipid metabolism.</text>
</comment>
<keyword evidence="13" id="KW-0472">Membrane</keyword>
<evidence type="ECO:0000256" key="17">
    <source>
        <dbReference type="ARBA" id="ARBA00024505"/>
    </source>
</evidence>
<keyword evidence="10" id="KW-0067">ATP-binding</keyword>
<comment type="catalytic activity">
    <reaction evidence="27">
        <text>an N-acylsphing-4-enine + ATP = an N-acylsphing-4-enine 1-phosphate + ADP + H(+)</text>
        <dbReference type="Rhea" id="RHEA:17929"/>
        <dbReference type="ChEBI" id="CHEBI:15378"/>
        <dbReference type="ChEBI" id="CHEBI:30616"/>
        <dbReference type="ChEBI" id="CHEBI:52639"/>
        <dbReference type="ChEBI" id="CHEBI:57674"/>
        <dbReference type="ChEBI" id="CHEBI:456216"/>
        <dbReference type="EC" id="2.7.1.138"/>
    </reaction>
    <physiologicalReaction direction="left-to-right" evidence="27">
        <dbReference type="Rhea" id="RHEA:17930"/>
    </physiologicalReaction>
</comment>
<comment type="similarity">
    <text evidence="21">Belongs to the AGK family.</text>
</comment>
<dbReference type="SMART" id="SM00046">
    <property type="entry name" value="DAGKc"/>
    <property type="match status" value="1"/>
</dbReference>
<comment type="catalytic activity">
    <reaction evidence="14">
        <text>1,2-di-(9Z-octadecenoyl)-sn-glycerol + ATP = 1,2-di-(9Z-octadecenoyl)-sn-glycero-3-phosphate + ADP + H(+)</text>
        <dbReference type="Rhea" id="RHEA:40327"/>
        <dbReference type="ChEBI" id="CHEBI:15378"/>
        <dbReference type="ChEBI" id="CHEBI:30616"/>
        <dbReference type="ChEBI" id="CHEBI:52333"/>
        <dbReference type="ChEBI" id="CHEBI:74546"/>
        <dbReference type="ChEBI" id="CHEBI:456216"/>
    </reaction>
    <physiologicalReaction direction="left-to-right" evidence="14">
        <dbReference type="Rhea" id="RHEA:40328"/>
    </physiologicalReaction>
</comment>
<evidence type="ECO:0000256" key="25">
    <source>
        <dbReference type="ARBA" id="ARBA00030553"/>
    </source>
</evidence>
<keyword evidence="32" id="KW-1185">Reference proteome</keyword>
<comment type="catalytic activity">
    <reaction evidence="29">
        <text>N-(hexanoyl)sphing-4-enine + ATP = N-hexanoylsphing-4-enine 1-phosphate + ADP + H(+)</text>
        <dbReference type="Rhea" id="RHEA:43312"/>
        <dbReference type="ChEBI" id="CHEBI:15378"/>
        <dbReference type="ChEBI" id="CHEBI:30616"/>
        <dbReference type="ChEBI" id="CHEBI:63867"/>
        <dbReference type="ChEBI" id="CHEBI:82959"/>
        <dbReference type="ChEBI" id="CHEBI:456216"/>
    </reaction>
    <physiologicalReaction direction="left-to-right" evidence="29">
        <dbReference type="Rhea" id="RHEA:43313"/>
    </physiologicalReaction>
</comment>
<comment type="catalytic activity">
    <reaction evidence="26">
        <text>a 2-acylglycerol + ATP = a 2-acyl-sn-glycerol 3-phosphate + ADP + H(+)</text>
        <dbReference type="Rhea" id="RHEA:39847"/>
        <dbReference type="ChEBI" id="CHEBI:15378"/>
        <dbReference type="ChEBI" id="CHEBI:17389"/>
        <dbReference type="ChEBI" id="CHEBI:30616"/>
        <dbReference type="ChEBI" id="CHEBI:64982"/>
        <dbReference type="ChEBI" id="CHEBI:456216"/>
    </reaction>
    <physiologicalReaction direction="left-to-right" evidence="26">
        <dbReference type="Rhea" id="RHEA:39848"/>
    </physiologicalReaction>
</comment>
<dbReference type="GO" id="GO:0001729">
    <property type="term" value="F:ceramide kinase activity"/>
    <property type="evidence" value="ECO:0007669"/>
    <property type="project" value="UniProtKB-EC"/>
</dbReference>
<keyword evidence="6" id="KW-0808">Transferase</keyword>
<keyword evidence="9" id="KW-0999">Mitochondrion inner membrane</keyword>
<evidence type="ECO:0000256" key="29">
    <source>
        <dbReference type="ARBA" id="ARBA00048876"/>
    </source>
</evidence>
<dbReference type="InterPro" id="IPR050187">
    <property type="entry name" value="Lipid_Phosphate_FormReg"/>
</dbReference>
<sequence length="414" mass="46872">MEKAIKFAKVVRNNWKKSVCGVIALYYGAATVKERYEINLLMRAACKEASKYGDYMLPIDQNPTLVTVILNPVANKRKAKQDYEKYCEPLLHLAGLQVSVIQTASEGNAKEIVETLRGTEAIVVAGGDGTLSETITGLLRRNDDANRFPIGVLPLGRTNTIGNTLFPNGSGVEKVKQLINASMAIIKGNTVWKDAMKIEPIEQDPESPRKPIYAMCSLEWGAFRDVLAKRDKYWMYGSLRDYASFIFNGYKDSLNWRCIADLKFSPPCSGCSNCLKRRPEIKRKWSFFLPTAPQSPDPARIENQACETKTELSFKSTDFRIRTPNIEKVNSDPPGLLITIGKRDYTYSEFVTEGWERVKHNKISEALLARSVELIPKIPDKETVIEIDKEEYEAKPIRITLMPKVIRLFCERDQ</sequence>
<gene>
    <name evidence="31" type="ORF">CINC_LOCUS1748</name>
</gene>
<dbReference type="EC" id="2.7.1.138" evidence="22"/>
<evidence type="ECO:0000256" key="11">
    <source>
        <dbReference type="ARBA" id="ARBA00023098"/>
    </source>
</evidence>
<evidence type="ECO:0000256" key="3">
    <source>
        <dbReference type="ARBA" id="ARBA00004637"/>
    </source>
</evidence>
<evidence type="ECO:0000256" key="10">
    <source>
        <dbReference type="ARBA" id="ARBA00022840"/>
    </source>
</evidence>
<dbReference type="PANTHER" id="PTHR12358">
    <property type="entry name" value="SPHINGOSINE KINASE"/>
    <property type="match status" value="1"/>
</dbReference>
<evidence type="ECO:0000256" key="27">
    <source>
        <dbReference type="ARBA" id="ARBA00048034"/>
    </source>
</evidence>
<comment type="catalytic activity">
    <reaction evidence="18">
        <text>a 1-acyl-sn-glycerol + ATP = a 1-acyl-sn-glycero-3-phosphate + ADP + H(+)</text>
        <dbReference type="Rhea" id="RHEA:33747"/>
        <dbReference type="ChEBI" id="CHEBI:15378"/>
        <dbReference type="ChEBI" id="CHEBI:30616"/>
        <dbReference type="ChEBI" id="CHEBI:57970"/>
        <dbReference type="ChEBI" id="CHEBI:64683"/>
        <dbReference type="ChEBI" id="CHEBI:456216"/>
    </reaction>
    <physiologicalReaction direction="left-to-right" evidence="18">
        <dbReference type="Rhea" id="RHEA:33748"/>
    </physiologicalReaction>
</comment>
<dbReference type="GO" id="GO:0005524">
    <property type="term" value="F:ATP binding"/>
    <property type="evidence" value="ECO:0007669"/>
    <property type="project" value="UniProtKB-KW"/>
</dbReference>
<dbReference type="InterPro" id="IPR017438">
    <property type="entry name" value="ATP-NAD_kinase_N"/>
</dbReference>
<dbReference type="Pfam" id="PF19712">
    <property type="entry name" value="AGK_C"/>
    <property type="match status" value="1"/>
</dbReference>
<comment type="catalytic activity">
    <reaction evidence="19">
        <text>2-(5Z,8Z,11Z,14Z-eicosatetraenoyl)-glycerol + ATP = 2-(5Z,8Z,11Z,14Z-eicosatetraenoyl)-sn-glycero-3-phosphate + ADP + H(+)</text>
        <dbReference type="Rhea" id="RHEA:43316"/>
        <dbReference type="ChEBI" id="CHEBI:15378"/>
        <dbReference type="ChEBI" id="CHEBI:30616"/>
        <dbReference type="ChEBI" id="CHEBI:52392"/>
        <dbReference type="ChEBI" id="CHEBI:78209"/>
        <dbReference type="ChEBI" id="CHEBI:456216"/>
    </reaction>
    <physiologicalReaction direction="left-to-right" evidence="19">
        <dbReference type="Rhea" id="RHEA:43317"/>
    </physiologicalReaction>
</comment>
<keyword evidence="11" id="KW-0443">Lipid metabolism</keyword>
<evidence type="ECO:0000256" key="12">
    <source>
        <dbReference type="ARBA" id="ARBA00023128"/>
    </source>
</evidence>
<evidence type="ECO:0000256" key="21">
    <source>
        <dbReference type="ARBA" id="ARBA00025749"/>
    </source>
</evidence>
<feature type="domain" description="DAGKc" evidence="30">
    <location>
        <begin position="61"/>
        <end position="205"/>
    </location>
</feature>
<dbReference type="EMBL" id="LR824014">
    <property type="protein sequence ID" value="CAD0200060.1"/>
    <property type="molecule type" value="Genomic_DNA"/>
</dbReference>
<evidence type="ECO:0000313" key="31">
    <source>
        <dbReference type="EMBL" id="CAD0200060.1"/>
    </source>
</evidence>
<dbReference type="OrthoDB" id="9979394at2759"/>
<organism evidence="31 32">
    <name type="scientific">Chrysodeixis includens</name>
    <name type="common">Soybean looper</name>
    <name type="synonym">Pseudoplusia includens</name>
    <dbReference type="NCBI Taxonomy" id="689277"/>
    <lineage>
        <taxon>Eukaryota</taxon>
        <taxon>Metazoa</taxon>
        <taxon>Ecdysozoa</taxon>
        <taxon>Arthropoda</taxon>
        <taxon>Hexapoda</taxon>
        <taxon>Insecta</taxon>
        <taxon>Pterygota</taxon>
        <taxon>Neoptera</taxon>
        <taxon>Endopterygota</taxon>
        <taxon>Lepidoptera</taxon>
        <taxon>Glossata</taxon>
        <taxon>Ditrysia</taxon>
        <taxon>Noctuoidea</taxon>
        <taxon>Noctuidae</taxon>
        <taxon>Plusiinae</taxon>
        <taxon>Chrysodeixis</taxon>
    </lineage>
</organism>
<evidence type="ECO:0000256" key="8">
    <source>
        <dbReference type="ARBA" id="ARBA00022777"/>
    </source>
</evidence>
<keyword evidence="8" id="KW-0418">Kinase</keyword>
<evidence type="ECO:0000256" key="28">
    <source>
        <dbReference type="ARBA" id="ARBA00048663"/>
    </source>
</evidence>
<protein>
    <recommendedName>
        <fullName evidence="24">Acylglycerol kinase, mitochondrial</fullName>
        <ecNumber evidence="5">2.7.1.107</ecNumber>
        <ecNumber evidence="22">2.7.1.138</ecNumber>
        <ecNumber evidence="23">2.7.1.94</ecNumber>
    </recommendedName>
    <alternativeName>
        <fullName evidence="25">Multiple substrate lipid kinase</fullName>
    </alternativeName>
</protein>
<evidence type="ECO:0000256" key="14">
    <source>
        <dbReference type="ARBA" id="ARBA00023371"/>
    </source>
</evidence>
<proteinExistence type="inferred from homology"/>
<comment type="catalytic activity">
    <reaction evidence="16">
        <text>1-(5Z,8Z,11Z,14Z-eicosatetraenoyl)-sn-glycerol + ATP = 1-(5Z,8Z,11Z,14Z-eicosatetraenoyl)-sn-glycero-3-phosphate + ADP + H(+)</text>
        <dbReference type="Rhea" id="RHEA:43328"/>
        <dbReference type="ChEBI" id="CHEBI:15378"/>
        <dbReference type="ChEBI" id="CHEBI:30616"/>
        <dbReference type="ChEBI" id="CHEBI:34071"/>
        <dbReference type="ChEBI" id="CHEBI:74938"/>
        <dbReference type="ChEBI" id="CHEBI:456216"/>
    </reaction>
    <physiologicalReaction direction="left-to-right" evidence="16">
        <dbReference type="Rhea" id="RHEA:43329"/>
    </physiologicalReaction>
</comment>
<evidence type="ECO:0000256" key="18">
    <source>
        <dbReference type="ARBA" id="ARBA00024512"/>
    </source>
</evidence>
<dbReference type="GO" id="GO:0005758">
    <property type="term" value="C:mitochondrial intermembrane space"/>
    <property type="evidence" value="ECO:0007669"/>
    <property type="project" value="UniProtKB-SubCell"/>
</dbReference>
<comment type="catalytic activity">
    <reaction evidence="20">
        <text>1-hexadecanoyl-sn-glycerol + ATP = 1-hexadecanoyl-sn-glycero-3-phosphate + ADP + H(+)</text>
        <dbReference type="Rhea" id="RHEA:43308"/>
        <dbReference type="ChEBI" id="CHEBI:15378"/>
        <dbReference type="ChEBI" id="CHEBI:30616"/>
        <dbReference type="ChEBI" id="CHEBI:57518"/>
        <dbReference type="ChEBI" id="CHEBI:75542"/>
        <dbReference type="ChEBI" id="CHEBI:456216"/>
    </reaction>
    <physiologicalReaction direction="left-to-right" evidence="20">
        <dbReference type="Rhea" id="RHEA:43309"/>
    </physiologicalReaction>
</comment>
<comment type="cofactor">
    <cofactor evidence="1">
        <name>Mg(2+)</name>
        <dbReference type="ChEBI" id="CHEBI:18420"/>
    </cofactor>
</comment>
<evidence type="ECO:0000256" key="5">
    <source>
        <dbReference type="ARBA" id="ARBA00012133"/>
    </source>
</evidence>
<dbReference type="GO" id="GO:0047620">
    <property type="term" value="F:acylglycerol kinase activity"/>
    <property type="evidence" value="ECO:0007669"/>
    <property type="project" value="UniProtKB-EC"/>
</dbReference>
<dbReference type="InterPro" id="IPR045579">
    <property type="entry name" value="AGK_C"/>
</dbReference>
<evidence type="ECO:0000256" key="4">
    <source>
        <dbReference type="ARBA" id="ARBA00005175"/>
    </source>
</evidence>
<keyword evidence="12" id="KW-0496">Mitochondrion</keyword>
<dbReference type="PROSITE" id="PS50146">
    <property type="entry name" value="DAGK"/>
    <property type="match status" value="1"/>
</dbReference>
<evidence type="ECO:0000256" key="2">
    <source>
        <dbReference type="ARBA" id="ARBA00004569"/>
    </source>
</evidence>
<keyword evidence="7" id="KW-0547">Nucleotide-binding</keyword>
<dbReference type="EC" id="2.7.1.107" evidence="5"/>
<evidence type="ECO:0000256" key="6">
    <source>
        <dbReference type="ARBA" id="ARBA00022679"/>
    </source>
</evidence>
<dbReference type="Gene3D" id="3.40.50.10330">
    <property type="entry name" value="Probable inorganic polyphosphate/atp-NAD kinase, domain 1"/>
    <property type="match status" value="1"/>
</dbReference>
<evidence type="ECO:0000256" key="7">
    <source>
        <dbReference type="ARBA" id="ARBA00022741"/>
    </source>
</evidence>
<dbReference type="InterPro" id="IPR016064">
    <property type="entry name" value="NAD/diacylglycerol_kinase_sf"/>
</dbReference>
<evidence type="ECO:0000256" key="24">
    <source>
        <dbReference type="ARBA" id="ARBA00026142"/>
    </source>
</evidence>
<name>A0A9N8L401_CHRIL</name>
<evidence type="ECO:0000313" key="32">
    <source>
        <dbReference type="Proteomes" id="UP001154114"/>
    </source>
</evidence>
<comment type="subcellular location">
    <subcellularLocation>
        <location evidence="3">Mitochondrion inner membrane</location>
        <topology evidence="3">Peripheral membrane protein</topology>
    </subcellularLocation>
    <subcellularLocation>
        <location evidence="2">Mitochondrion intermembrane space</location>
    </subcellularLocation>
</comment>
<evidence type="ECO:0000256" key="13">
    <source>
        <dbReference type="ARBA" id="ARBA00023136"/>
    </source>
</evidence>
<evidence type="ECO:0000256" key="26">
    <source>
        <dbReference type="ARBA" id="ARBA00044480"/>
    </source>
</evidence>
<dbReference type="GO" id="GO:0046512">
    <property type="term" value="P:sphingosine biosynthetic process"/>
    <property type="evidence" value="ECO:0007669"/>
    <property type="project" value="TreeGrafter"/>
</dbReference>
<dbReference type="EC" id="2.7.1.94" evidence="23"/>
<evidence type="ECO:0000256" key="19">
    <source>
        <dbReference type="ARBA" id="ARBA00024556"/>
    </source>
</evidence>
<comment type="catalytic activity">
    <reaction evidence="17">
        <text>1-(9Z-octadecenoyl)-sn-glycerol + ATP = 1-(9Z-octadecenoyl)-sn-glycero-3-phosphate + ADP + H(+)</text>
        <dbReference type="Rhea" id="RHEA:41079"/>
        <dbReference type="ChEBI" id="CHEBI:15378"/>
        <dbReference type="ChEBI" id="CHEBI:30616"/>
        <dbReference type="ChEBI" id="CHEBI:74544"/>
        <dbReference type="ChEBI" id="CHEBI:75757"/>
        <dbReference type="ChEBI" id="CHEBI:456216"/>
    </reaction>
    <physiologicalReaction direction="left-to-right" evidence="17">
        <dbReference type="Rhea" id="RHEA:41080"/>
    </physiologicalReaction>
</comment>